<feature type="chain" id="PRO_5003685815" evidence="2">
    <location>
        <begin position="27"/>
        <end position="80"/>
    </location>
</feature>
<dbReference type="EMBL" id="CP003348">
    <property type="protein sequence ID" value="AFM00666.1"/>
    <property type="molecule type" value="Genomic_DNA"/>
</dbReference>
<dbReference type="PROSITE" id="PS51257">
    <property type="entry name" value="PROKAR_LIPOPROTEIN"/>
    <property type="match status" value="1"/>
</dbReference>
<dbReference type="AlphaFoldDB" id="I4A9N1"/>
<evidence type="ECO:0000256" key="1">
    <source>
        <dbReference type="SAM" id="MobiDB-lite"/>
    </source>
</evidence>
<reference evidence="4" key="1">
    <citation type="submission" date="2012-06" db="EMBL/GenBank/DDBJ databases">
        <title>Complete sequence of Desulfitobacterium dehalogenans ATCC 51507.</title>
        <authorList>
            <person name="Lucas S."/>
            <person name="Han J."/>
            <person name="Lapidus A."/>
            <person name="Cheng J.-F."/>
            <person name="Goodwin L."/>
            <person name="Pitluck S."/>
            <person name="Peters L."/>
            <person name="Ovchinnikova G."/>
            <person name="Teshima H."/>
            <person name="Detter J.C."/>
            <person name="Han C."/>
            <person name="Tapia R."/>
            <person name="Land M."/>
            <person name="Hauser L."/>
            <person name="Kyrpides N."/>
            <person name="Ivanova N."/>
            <person name="Pagani I."/>
            <person name="Kruse T."/>
            <person name="de Vos W.M."/>
            <person name="Smidt H."/>
            <person name="Woyke T."/>
        </authorList>
    </citation>
    <scope>NUCLEOTIDE SEQUENCE [LARGE SCALE GENOMIC DNA]</scope>
    <source>
        <strain evidence="4">ATCC 51507 / DSM 9161 / JW/IU-DC1</strain>
    </source>
</reference>
<protein>
    <submittedName>
        <fullName evidence="3">Uncharacterized protein</fullName>
    </submittedName>
</protein>
<dbReference type="KEGG" id="ddh:Desde_2323"/>
<evidence type="ECO:0000313" key="3">
    <source>
        <dbReference type="EMBL" id="AFM00666.1"/>
    </source>
</evidence>
<evidence type="ECO:0000256" key="2">
    <source>
        <dbReference type="SAM" id="SignalP"/>
    </source>
</evidence>
<dbReference type="RefSeq" id="WP_014794151.1">
    <property type="nucleotide sequence ID" value="NC_018017.1"/>
</dbReference>
<feature type="region of interest" description="Disordered" evidence="1">
    <location>
        <begin position="30"/>
        <end position="63"/>
    </location>
</feature>
<gene>
    <name evidence="3" type="ordered locus">Desde_2323</name>
</gene>
<keyword evidence="2" id="KW-0732">Signal</keyword>
<sequence precursor="true">MKKKLLALLIAFSMPAIFLFTGCEQAAPNLSAQAKPPQNSEQTGTASSEKEESTVPGLSKLQSPDTAPILSVLFYHLINF</sequence>
<name>I4A9N1_DESDJ</name>
<feature type="signal peptide" evidence="2">
    <location>
        <begin position="1"/>
        <end position="26"/>
    </location>
</feature>
<feature type="compositionally biased region" description="Polar residues" evidence="1">
    <location>
        <begin position="30"/>
        <end position="47"/>
    </location>
</feature>
<dbReference type="HOGENOM" id="CLU_2583993_0_0_9"/>
<evidence type="ECO:0000313" key="4">
    <source>
        <dbReference type="Proteomes" id="UP000006053"/>
    </source>
</evidence>
<proteinExistence type="predicted"/>
<reference evidence="3 4" key="2">
    <citation type="journal article" date="2015" name="J. Bacteriol.">
        <title>Genomic, proteomic, and biochemical analysis of the organohalide respiratory pathway in Desulfitobacterium dehalogenans.</title>
        <authorList>
            <person name="Kruse T."/>
            <person name="van de Pas B.A."/>
            <person name="Atteia A."/>
            <person name="Krab K."/>
            <person name="Hagen W.R."/>
            <person name="Goodwin L."/>
            <person name="Chain P."/>
            <person name="Boeren S."/>
            <person name="Maphosa F."/>
            <person name="Schraa G."/>
            <person name="de Vos W.M."/>
            <person name="van der Oost J."/>
            <person name="Smidt H."/>
            <person name="Stams A.J."/>
        </authorList>
    </citation>
    <scope>NUCLEOTIDE SEQUENCE [LARGE SCALE GENOMIC DNA]</scope>
    <source>
        <strain evidence="4">ATCC 51507 / DSM 9161 / JW/IU-DC1</strain>
    </source>
</reference>
<organism evidence="3 4">
    <name type="scientific">Desulfitobacterium dehalogenans (strain ATCC 51507 / DSM 9161 / JW/IU-DC1)</name>
    <dbReference type="NCBI Taxonomy" id="756499"/>
    <lineage>
        <taxon>Bacteria</taxon>
        <taxon>Bacillati</taxon>
        <taxon>Bacillota</taxon>
        <taxon>Clostridia</taxon>
        <taxon>Eubacteriales</taxon>
        <taxon>Desulfitobacteriaceae</taxon>
        <taxon>Desulfitobacterium</taxon>
    </lineage>
</organism>
<accession>I4A9N1</accession>
<dbReference type="Proteomes" id="UP000006053">
    <property type="component" value="Chromosome"/>
</dbReference>
<keyword evidence="4" id="KW-1185">Reference proteome</keyword>